<dbReference type="GO" id="GO:1903136">
    <property type="term" value="F:cuprous ion binding"/>
    <property type="evidence" value="ECO:0007669"/>
    <property type="project" value="TreeGrafter"/>
</dbReference>
<dbReference type="SUPFAM" id="SSF118375">
    <property type="entry name" value="Synuclein"/>
    <property type="match status" value="1"/>
</dbReference>
<dbReference type="GO" id="GO:0043679">
    <property type="term" value="C:axon terminus"/>
    <property type="evidence" value="ECO:0007669"/>
    <property type="project" value="TreeGrafter"/>
</dbReference>
<keyword evidence="4" id="KW-1185">Reference proteome</keyword>
<dbReference type="Proteomes" id="UP000694395">
    <property type="component" value="Chromosome 20"/>
</dbReference>
<evidence type="ECO:0000313" key="4">
    <source>
        <dbReference type="Proteomes" id="UP000694395"/>
    </source>
</evidence>
<proteinExistence type="inferred from homology"/>
<comment type="similarity">
    <text evidence="1 2">Belongs to the synuclein family.</text>
</comment>
<dbReference type="GeneTree" id="ENSGT00950000183175"/>
<evidence type="ECO:0000313" key="3">
    <source>
        <dbReference type="Ensembl" id="ENSOMYP00000049668.2"/>
    </source>
</evidence>
<dbReference type="GO" id="GO:0043025">
    <property type="term" value="C:neuronal cell body"/>
    <property type="evidence" value="ECO:0007669"/>
    <property type="project" value="TreeGrafter"/>
</dbReference>
<reference evidence="3" key="3">
    <citation type="submission" date="2025-09" db="UniProtKB">
        <authorList>
            <consortium name="Ensembl"/>
        </authorList>
    </citation>
    <scope>IDENTIFICATION</scope>
</reference>
<protein>
    <submittedName>
        <fullName evidence="3">Synuclein, gamma b (breast cancer-specific protein 1)</fullName>
    </submittedName>
</protein>
<dbReference type="Ensembl" id="ENSOMYT00000053979.2">
    <property type="protein sequence ID" value="ENSOMYP00000049668.2"/>
    <property type="gene ID" value="ENSOMYG00000022573.2"/>
</dbReference>
<dbReference type="Gene3D" id="1.10.287.700">
    <property type="entry name" value="Helix hairpin bin"/>
    <property type="match status" value="1"/>
</dbReference>
<dbReference type="GO" id="GO:0007268">
    <property type="term" value="P:chemical synaptic transmission"/>
    <property type="evidence" value="ECO:0007669"/>
    <property type="project" value="TreeGrafter"/>
</dbReference>
<evidence type="ECO:0000256" key="2">
    <source>
        <dbReference type="RuleBase" id="RU361225"/>
    </source>
</evidence>
<sequence length="125" mass="14116">MDVLMRGFSMAKEGVVAAAEKTKAGVEGAAAKTKEGVMYVGKCLCVCLCVCLKGLPWVHQSGTVTVRSEKKGRWLPRSRGRILQNWCREREGERVRRRRGGRKRESWGVVETRMEERVDGEIGRH</sequence>
<evidence type="ECO:0000256" key="1">
    <source>
        <dbReference type="ARBA" id="ARBA00009147"/>
    </source>
</evidence>
<dbReference type="Pfam" id="PF01387">
    <property type="entry name" value="Synuclein"/>
    <property type="match status" value="1"/>
</dbReference>
<organism evidence="3 4">
    <name type="scientific">Oncorhynchus mykiss</name>
    <name type="common">Rainbow trout</name>
    <name type="synonym">Salmo gairdneri</name>
    <dbReference type="NCBI Taxonomy" id="8022"/>
    <lineage>
        <taxon>Eukaryota</taxon>
        <taxon>Metazoa</taxon>
        <taxon>Chordata</taxon>
        <taxon>Craniata</taxon>
        <taxon>Vertebrata</taxon>
        <taxon>Euteleostomi</taxon>
        <taxon>Actinopterygii</taxon>
        <taxon>Neopterygii</taxon>
        <taxon>Teleostei</taxon>
        <taxon>Protacanthopterygii</taxon>
        <taxon>Salmoniformes</taxon>
        <taxon>Salmonidae</taxon>
        <taxon>Salmoninae</taxon>
        <taxon>Oncorhynchus</taxon>
    </lineage>
</organism>
<reference evidence="3" key="2">
    <citation type="submission" date="2025-08" db="UniProtKB">
        <authorList>
            <consortium name="Ensembl"/>
        </authorList>
    </citation>
    <scope>IDENTIFICATION</scope>
</reference>
<dbReference type="InterPro" id="IPR001058">
    <property type="entry name" value="Synuclein"/>
</dbReference>
<dbReference type="PANTHER" id="PTHR13820:SF10">
    <property type="entry name" value="GAMMA-SYNUCLEIN"/>
    <property type="match status" value="1"/>
</dbReference>
<dbReference type="PRINTS" id="PR01211">
    <property type="entry name" value="SYNUCLEIN"/>
</dbReference>
<dbReference type="GO" id="GO:0050808">
    <property type="term" value="P:synapse organization"/>
    <property type="evidence" value="ECO:0007669"/>
    <property type="project" value="TreeGrafter"/>
</dbReference>
<reference evidence="3" key="1">
    <citation type="submission" date="2020-07" db="EMBL/GenBank/DDBJ databases">
        <title>A long reads based de novo assembly of the rainbow trout Arlee double haploid line genome.</title>
        <authorList>
            <person name="Gao G."/>
            <person name="Palti Y."/>
        </authorList>
    </citation>
    <scope>NUCLEOTIDE SEQUENCE [LARGE SCALE GENOMIC DNA]</scope>
</reference>
<dbReference type="PANTHER" id="PTHR13820">
    <property type="entry name" value="SYNUCLEIN"/>
    <property type="match status" value="1"/>
</dbReference>
<accession>A0A8C7RAX9</accession>
<dbReference type="GO" id="GO:0048488">
    <property type="term" value="P:synaptic vesicle endocytosis"/>
    <property type="evidence" value="ECO:0007669"/>
    <property type="project" value="TreeGrafter"/>
</dbReference>
<dbReference type="GO" id="GO:0005737">
    <property type="term" value="C:cytoplasm"/>
    <property type="evidence" value="ECO:0007669"/>
    <property type="project" value="TreeGrafter"/>
</dbReference>
<name>A0A8C7RAX9_ONCMY</name>
<dbReference type="AlphaFoldDB" id="A0A8C7RAX9"/>